<dbReference type="KEGG" id="mrob:HH214_19820"/>
<name>A0A7L5E7Z8_9SPHI</name>
<proteinExistence type="predicted"/>
<dbReference type="EMBL" id="CP051682">
    <property type="protein sequence ID" value="QJD97964.1"/>
    <property type="molecule type" value="Genomic_DNA"/>
</dbReference>
<reference evidence="2 3" key="1">
    <citation type="submission" date="2020-04" db="EMBL/GenBank/DDBJ databases">
        <title>Genome sequencing of novel species.</title>
        <authorList>
            <person name="Heo J."/>
            <person name="Kim S.-J."/>
            <person name="Kim J.-S."/>
            <person name="Hong S.-B."/>
            <person name="Kwon S.-W."/>
        </authorList>
    </citation>
    <scope>NUCLEOTIDE SEQUENCE [LARGE SCALE GENOMIC DNA]</scope>
    <source>
        <strain evidence="2 3">F39-2</strain>
    </source>
</reference>
<evidence type="ECO:0000256" key="1">
    <source>
        <dbReference type="SAM" id="SignalP"/>
    </source>
</evidence>
<accession>A0A7L5E7Z8</accession>
<keyword evidence="3" id="KW-1185">Reference proteome</keyword>
<gene>
    <name evidence="2" type="ORF">HH214_19820</name>
</gene>
<sequence length="212" mass="23636">MRSIFVLLCIFSVTFSAKAQSFGKWTNGKYYDQTNTVHEGQILWNIPAKKVLINKADSIYYRTNKKAEKLKIYSDSLNAFVVNQDSFIVSKSISPEVSPFVKVVINHSTKLFASITQHSPAAATIGAAGFGLIGGIAGAAASHSAKLIYFYGVDIDHLTKVDKNNFMPTMLEMMADKPEVLEKIKDRTFRFGNIDELVEFYKTGIIADYLKD</sequence>
<evidence type="ECO:0000313" key="2">
    <source>
        <dbReference type="EMBL" id="QJD97964.1"/>
    </source>
</evidence>
<dbReference type="RefSeq" id="WP_169610607.1">
    <property type="nucleotide sequence ID" value="NZ_CP051682.1"/>
</dbReference>
<evidence type="ECO:0000313" key="3">
    <source>
        <dbReference type="Proteomes" id="UP000503278"/>
    </source>
</evidence>
<organism evidence="2 3">
    <name type="scientific">Mucilaginibacter robiniae</name>
    <dbReference type="NCBI Taxonomy" id="2728022"/>
    <lineage>
        <taxon>Bacteria</taxon>
        <taxon>Pseudomonadati</taxon>
        <taxon>Bacteroidota</taxon>
        <taxon>Sphingobacteriia</taxon>
        <taxon>Sphingobacteriales</taxon>
        <taxon>Sphingobacteriaceae</taxon>
        <taxon>Mucilaginibacter</taxon>
    </lineage>
</organism>
<feature type="chain" id="PRO_5029508725" evidence="1">
    <location>
        <begin position="20"/>
        <end position="212"/>
    </location>
</feature>
<dbReference type="Proteomes" id="UP000503278">
    <property type="component" value="Chromosome"/>
</dbReference>
<feature type="signal peptide" evidence="1">
    <location>
        <begin position="1"/>
        <end position="19"/>
    </location>
</feature>
<protein>
    <submittedName>
        <fullName evidence="2">Uncharacterized protein</fullName>
    </submittedName>
</protein>
<dbReference type="AlphaFoldDB" id="A0A7L5E7Z8"/>
<keyword evidence="1" id="KW-0732">Signal</keyword>